<dbReference type="PANTHER" id="PTHR11659:SF0">
    <property type="entry name" value="GLUTAMYL-TRNA(GLN) AMIDOTRANSFERASE SUBUNIT B, MITOCHONDRIAL"/>
    <property type="match status" value="1"/>
</dbReference>
<dbReference type="Pfam" id="PF02934">
    <property type="entry name" value="GatB_N"/>
    <property type="match status" value="1"/>
</dbReference>
<evidence type="ECO:0000256" key="8">
    <source>
        <dbReference type="SAM" id="MobiDB-lite"/>
    </source>
</evidence>
<evidence type="ECO:0000256" key="6">
    <source>
        <dbReference type="ARBA" id="ARBA00047913"/>
    </source>
</evidence>
<dbReference type="SUPFAM" id="SSF89095">
    <property type="entry name" value="GatB/YqeY motif"/>
    <property type="match status" value="1"/>
</dbReference>
<dbReference type="AlphaFoldDB" id="A0A6G1KF00"/>
<dbReference type="EC" id="6.3.5.-" evidence="7"/>
<dbReference type="InterPro" id="IPR017958">
    <property type="entry name" value="Gln-tRNA_amidoTrfase_suB_CS"/>
</dbReference>
<dbReference type="SMART" id="SM00845">
    <property type="entry name" value="GatB_Yqey"/>
    <property type="match status" value="1"/>
</dbReference>
<keyword evidence="2 7" id="KW-0436">Ligase</keyword>
<dbReference type="GO" id="GO:0005524">
    <property type="term" value="F:ATP binding"/>
    <property type="evidence" value="ECO:0007669"/>
    <property type="project" value="UniProtKB-KW"/>
</dbReference>
<evidence type="ECO:0000256" key="3">
    <source>
        <dbReference type="ARBA" id="ARBA00022741"/>
    </source>
</evidence>
<dbReference type="NCBIfam" id="NF004012">
    <property type="entry name" value="PRK05477.1-2"/>
    <property type="match status" value="1"/>
</dbReference>
<dbReference type="InterPro" id="IPR006075">
    <property type="entry name" value="Asn/Gln-tRNA_Trfase_suB/E_cat"/>
</dbReference>
<organism evidence="10 11">
    <name type="scientific">Pleomassaria siparia CBS 279.74</name>
    <dbReference type="NCBI Taxonomy" id="1314801"/>
    <lineage>
        <taxon>Eukaryota</taxon>
        <taxon>Fungi</taxon>
        <taxon>Dikarya</taxon>
        <taxon>Ascomycota</taxon>
        <taxon>Pezizomycotina</taxon>
        <taxon>Dothideomycetes</taxon>
        <taxon>Pleosporomycetidae</taxon>
        <taxon>Pleosporales</taxon>
        <taxon>Pleomassariaceae</taxon>
        <taxon>Pleomassaria</taxon>
    </lineage>
</organism>
<dbReference type="Gene3D" id="1.10.10.410">
    <property type="match status" value="1"/>
</dbReference>
<comment type="subcellular location">
    <subcellularLocation>
        <location evidence="7">Mitochondrion</location>
    </subcellularLocation>
</comment>
<dbReference type="SUPFAM" id="SSF55931">
    <property type="entry name" value="Glutamine synthetase/guanido kinase"/>
    <property type="match status" value="1"/>
</dbReference>
<keyword evidence="4 7" id="KW-0067">ATP-binding</keyword>
<dbReference type="EMBL" id="MU005767">
    <property type="protein sequence ID" value="KAF2711476.1"/>
    <property type="molecule type" value="Genomic_DNA"/>
</dbReference>
<name>A0A6G1KF00_9PLEO</name>
<keyword evidence="5 7" id="KW-0648">Protein biosynthesis</keyword>
<evidence type="ECO:0000256" key="2">
    <source>
        <dbReference type="ARBA" id="ARBA00022598"/>
    </source>
</evidence>
<gene>
    <name evidence="10" type="ORF">K504DRAFT_220577</name>
</gene>
<dbReference type="Pfam" id="PF02637">
    <property type="entry name" value="GatB_Yqey"/>
    <property type="match status" value="1"/>
</dbReference>
<evidence type="ECO:0000256" key="4">
    <source>
        <dbReference type="ARBA" id="ARBA00022840"/>
    </source>
</evidence>
<dbReference type="HAMAP" id="MF_00121">
    <property type="entry name" value="GatB"/>
    <property type="match status" value="1"/>
</dbReference>
<keyword evidence="11" id="KW-1185">Reference proteome</keyword>
<evidence type="ECO:0000256" key="1">
    <source>
        <dbReference type="ARBA" id="ARBA00005306"/>
    </source>
</evidence>
<keyword evidence="7" id="KW-0496">Mitochondrion</keyword>
<dbReference type="GO" id="GO:0050567">
    <property type="term" value="F:glutaminyl-tRNA synthase (glutamine-hydrolyzing) activity"/>
    <property type="evidence" value="ECO:0007669"/>
    <property type="project" value="UniProtKB-UniRule"/>
</dbReference>
<dbReference type="NCBIfam" id="TIGR00133">
    <property type="entry name" value="gatB"/>
    <property type="match status" value="1"/>
</dbReference>
<evidence type="ECO:0000256" key="5">
    <source>
        <dbReference type="ARBA" id="ARBA00022917"/>
    </source>
</evidence>
<comment type="function">
    <text evidence="7">Allows the formation of correctly charged Gln-tRNA(Gln) through the transamidation of misacylated Glu-tRNA(Gln) in the mitochondria. The reaction takes place in the presence of glutamine and ATP through an activated gamma-phospho-Glu-tRNA(Gln).</text>
</comment>
<proteinExistence type="inferred from homology"/>
<evidence type="ECO:0000256" key="7">
    <source>
        <dbReference type="HAMAP-Rule" id="MF_03147"/>
    </source>
</evidence>
<dbReference type="GO" id="GO:0005739">
    <property type="term" value="C:mitochondrion"/>
    <property type="evidence" value="ECO:0007669"/>
    <property type="project" value="UniProtKB-SubCell"/>
</dbReference>
<dbReference type="InterPro" id="IPR017959">
    <property type="entry name" value="Asn/Gln-tRNA_amidoTrfase_suB/E"/>
</dbReference>
<dbReference type="GO" id="GO:0032543">
    <property type="term" value="P:mitochondrial translation"/>
    <property type="evidence" value="ECO:0007669"/>
    <property type="project" value="UniProtKB-UniRule"/>
</dbReference>
<dbReference type="OrthoDB" id="1722066at2759"/>
<comment type="subunit">
    <text evidence="7">Subunit of the heterotrimeric GatCAB amidotransferase (AdT) complex, composed of A, B and C subunits.</text>
</comment>
<evidence type="ECO:0000313" key="10">
    <source>
        <dbReference type="EMBL" id="KAF2711476.1"/>
    </source>
</evidence>
<dbReference type="InterPro" id="IPR004413">
    <property type="entry name" value="GatB"/>
</dbReference>
<dbReference type="PANTHER" id="PTHR11659">
    <property type="entry name" value="GLUTAMYL-TRNA GLN AMIDOTRANSFERASE SUBUNIT B MITOCHONDRIAL AND PROKARYOTIC PET112-RELATED"/>
    <property type="match status" value="1"/>
</dbReference>
<feature type="region of interest" description="Disordered" evidence="8">
    <location>
        <begin position="33"/>
        <end position="92"/>
    </location>
</feature>
<reference evidence="10" key="1">
    <citation type="journal article" date="2020" name="Stud. Mycol.">
        <title>101 Dothideomycetes genomes: a test case for predicting lifestyles and emergence of pathogens.</title>
        <authorList>
            <person name="Haridas S."/>
            <person name="Albert R."/>
            <person name="Binder M."/>
            <person name="Bloem J."/>
            <person name="Labutti K."/>
            <person name="Salamov A."/>
            <person name="Andreopoulos B."/>
            <person name="Baker S."/>
            <person name="Barry K."/>
            <person name="Bills G."/>
            <person name="Bluhm B."/>
            <person name="Cannon C."/>
            <person name="Castanera R."/>
            <person name="Culley D."/>
            <person name="Daum C."/>
            <person name="Ezra D."/>
            <person name="Gonzalez J."/>
            <person name="Henrissat B."/>
            <person name="Kuo A."/>
            <person name="Liang C."/>
            <person name="Lipzen A."/>
            <person name="Lutzoni F."/>
            <person name="Magnuson J."/>
            <person name="Mondo S."/>
            <person name="Nolan M."/>
            <person name="Ohm R."/>
            <person name="Pangilinan J."/>
            <person name="Park H.-J."/>
            <person name="Ramirez L."/>
            <person name="Alfaro M."/>
            <person name="Sun H."/>
            <person name="Tritt A."/>
            <person name="Yoshinaga Y."/>
            <person name="Zwiers L.-H."/>
            <person name="Turgeon B."/>
            <person name="Goodwin S."/>
            <person name="Spatafora J."/>
            <person name="Crous P."/>
            <person name="Grigoriev I."/>
        </authorList>
    </citation>
    <scope>NUCLEOTIDE SEQUENCE</scope>
    <source>
        <strain evidence="10">CBS 279.74</strain>
    </source>
</reference>
<sequence>MLALPKRSAFAAFSKRPYICSSCLHRARSLPLASGTHPISTPNRSLQTDAQTSPTENSDTTSFRKLLKDAAKKKKKESRESPLLPNQSQTDKDRRLEKWELTVGIEIHAELNTARKLFSRAATSIGEIPNTHVALFDTAFPGSQPQFQKETLIPALRAALALNCDIQEKSSFDRKHYFYQDQPSGYQITQYYEPFAKDGHITLYPHDFPAGVSPEDGPINIGIKQVQMEQDTAKTVHEPPSTHLIDFNRNSHPLIEVITLPQIHNPTIAAACVRKIQTILRTVNAVTAGMEMGGLRADVNVSVRERTAPSTEHGLSYYGVTGLGQRTEIKNLTSIKAVEEAVIAERDRQIELLESGGIVEGETRGWTLGSTTTKRLRGKEGEVDYRYMPDPDIAPVIIGEDVVNHLRDTLPRSSDDCINMLVDGQVYGLTSKDASTLLLLDDGDRLDYYFDVVEILKATFVDNAEVLPRLGKVAGNWVLMELGGLFKNDSWSETRVPSSQLSSIIAYLLRKEITGRTAKLLLARLFEGDITLVDEIIAREDLLRRPLSREEYTNMAQRLIEEKPDMVAAIVEKGQHQKVKWFVGQMMSRGAEGTVEPGPAEEVLRELLQMAPMEQK</sequence>
<comment type="catalytic activity">
    <reaction evidence="6 7">
        <text>L-glutamyl-tRNA(Gln) + L-glutamine + ATP + H2O = L-glutaminyl-tRNA(Gln) + L-glutamate + ADP + phosphate + H(+)</text>
        <dbReference type="Rhea" id="RHEA:17521"/>
        <dbReference type="Rhea" id="RHEA-COMP:9681"/>
        <dbReference type="Rhea" id="RHEA-COMP:9684"/>
        <dbReference type="ChEBI" id="CHEBI:15377"/>
        <dbReference type="ChEBI" id="CHEBI:15378"/>
        <dbReference type="ChEBI" id="CHEBI:29985"/>
        <dbReference type="ChEBI" id="CHEBI:30616"/>
        <dbReference type="ChEBI" id="CHEBI:43474"/>
        <dbReference type="ChEBI" id="CHEBI:58359"/>
        <dbReference type="ChEBI" id="CHEBI:78520"/>
        <dbReference type="ChEBI" id="CHEBI:78521"/>
        <dbReference type="ChEBI" id="CHEBI:456216"/>
    </reaction>
</comment>
<protein>
    <recommendedName>
        <fullName evidence="7">Glutamyl-tRNA(Gln) amidotransferase subunit B, mitochondrial</fullName>
        <shortName evidence="7">Glu-AdT subunit B</shortName>
        <ecNumber evidence="7">6.3.5.-</ecNumber>
    </recommendedName>
</protein>
<dbReference type="InterPro" id="IPR003789">
    <property type="entry name" value="Asn/Gln_tRNA_amidoTrase-B-like"/>
</dbReference>
<comment type="similarity">
    <text evidence="1 7">Belongs to the GatB/GatE family. GatB subfamily.</text>
</comment>
<feature type="compositionally biased region" description="Polar residues" evidence="8">
    <location>
        <begin position="37"/>
        <end position="63"/>
    </location>
</feature>
<dbReference type="InterPro" id="IPR018027">
    <property type="entry name" value="Asn/Gln_amidotransferase"/>
</dbReference>
<dbReference type="PROSITE" id="PS01234">
    <property type="entry name" value="GATB"/>
    <property type="match status" value="1"/>
</dbReference>
<dbReference type="InterPro" id="IPR014746">
    <property type="entry name" value="Gln_synth/guanido_kin_cat_dom"/>
</dbReference>
<evidence type="ECO:0000313" key="11">
    <source>
        <dbReference type="Proteomes" id="UP000799428"/>
    </source>
</evidence>
<dbReference type="Proteomes" id="UP000799428">
    <property type="component" value="Unassembled WGS sequence"/>
</dbReference>
<feature type="domain" description="Asn/Gln amidotransferase" evidence="9">
    <location>
        <begin position="451"/>
        <end position="608"/>
    </location>
</feature>
<dbReference type="GO" id="GO:0070681">
    <property type="term" value="P:glutaminyl-tRNAGln biosynthesis via transamidation"/>
    <property type="evidence" value="ECO:0007669"/>
    <property type="project" value="UniProtKB-UniRule"/>
</dbReference>
<evidence type="ECO:0000259" key="9">
    <source>
        <dbReference type="SMART" id="SM00845"/>
    </source>
</evidence>
<accession>A0A6G1KF00</accession>
<dbReference type="GO" id="GO:0030956">
    <property type="term" value="C:glutamyl-tRNA(Gln) amidotransferase complex"/>
    <property type="evidence" value="ECO:0007669"/>
    <property type="project" value="UniProtKB-UniRule"/>
</dbReference>
<dbReference type="InterPro" id="IPR023168">
    <property type="entry name" value="GatB_Yqey_C_2"/>
</dbReference>
<keyword evidence="3 7" id="KW-0547">Nucleotide-binding</keyword>